<dbReference type="EMBL" id="VKLW01000026">
    <property type="protein sequence ID" value="TYK32631.1"/>
    <property type="molecule type" value="Genomic_DNA"/>
</dbReference>
<organism evidence="1 2">
    <name type="scientific">Bacteroides pyogenes</name>
    <dbReference type="NCBI Taxonomy" id="310300"/>
    <lineage>
        <taxon>Bacteria</taxon>
        <taxon>Pseudomonadati</taxon>
        <taxon>Bacteroidota</taxon>
        <taxon>Bacteroidia</taxon>
        <taxon>Bacteroidales</taxon>
        <taxon>Bacteroidaceae</taxon>
        <taxon>Bacteroides</taxon>
    </lineage>
</organism>
<gene>
    <name evidence="1" type="ORF">FNJ60_11080</name>
</gene>
<dbReference type="InterPro" id="IPR010994">
    <property type="entry name" value="RuvA_2-like"/>
</dbReference>
<evidence type="ECO:0000313" key="1">
    <source>
        <dbReference type="EMBL" id="TYK32631.1"/>
    </source>
</evidence>
<dbReference type="PANTHER" id="PTHR21180">
    <property type="entry name" value="ENDONUCLEASE/EXONUCLEASE/PHOSPHATASE FAMILY DOMAIN-CONTAINING PROTEIN 1"/>
    <property type="match status" value="1"/>
</dbReference>
<protein>
    <submittedName>
        <fullName evidence="1">Helix-hairpin-helix domain-containing protein</fullName>
    </submittedName>
</protein>
<evidence type="ECO:0000313" key="2">
    <source>
        <dbReference type="Proteomes" id="UP000324383"/>
    </source>
</evidence>
<dbReference type="Gene3D" id="1.10.150.310">
    <property type="entry name" value="Tex RuvX-like domain-like"/>
    <property type="match status" value="1"/>
</dbReference>
<dbReference type="Pfam" id="PF12836">
    <property type="entry name" value="HHH_3"/>
    <property type="match status" value="3"/>
</dbReference>
<dbReference type="Proteomes" id="UP000324383">
    <property type="component" value="Unassembled WGS sequence"/>
</dbReference>
<dbReference type="GO" id="GO:0015627">
    <property type="term" value="C:type II protein secretion system complex"/>
    <property type="evidence" value="ECO:0007669"/>
    <property type="project" value="TreeGrafter"/>
</dbReference>
<dbReference type="GO" id="GO:0015628">
    <property type="term" value="P:protein secretion by the type II secretion system"/>
    <property type="evidence" value="ECO:0007669"/>
    <property type="project" value="TreeGrafter"/>
</dbReference>
<dbReference type="InterPro" id="IPR051675">
    <property type="entry name" value="Endo/Exo/Phosphatase_dom_1"/>
</dbReference>
<dbReference type="Gene3D" id="1.10.150.280">
    <property type="entry name" value="AF1531-like domain"/>
    <property type="match status" value="2"/>
</dbReference>
<proteinExistence type="predicted"/>
<sequence length="305" mass="35602">MTAWKNFFYFTQTERQGILVLAVLIVIVCSVSALSRHFKNDDEPDSIDKERLEEEYTRFLSSLQEANLPDHRHLTLRSFPKSEAALFPFDPNTADSAAFVRLGLPAWMARNILRYRSKQGKFRRPEDFRKIYGLTDRQYRSLLPYIRIAQETELKDSVQLFTRLKEHKDTLFKYAAGTVIELNGADTAELKKIPGIGSGIARMIVNYRSQLGAFHRIEQLEDIHLKAELLRPWFSIDARSVRRINVNKASVQRMMSHPYINFYQAKAIVEHRKKNGKINSLKELSLYEEFSPADFERMKPYVCFE</sequence>
<dbReference type="AlphaFoldDB" id="A0A5D3FCP9"/>
<name>A0A5D3FCP9_9BACE</name>
<keyword evidence="2" id="KW-1185">Reference proteome</keyword>
<comment type="caution">
    <text evidence="1">The sequence shown here is derived from an EMBL/GenBank/DDBJ whole genome shotgun (WGS) entry which is preliminary data.</text>
</comment>
<accession>A0A5D3FCP9</accession>
<reference evidence="1 2" key="1">
    <citation type="submission" date="2019-07" db="EMBL/GenBank/DDBJ databases">
        <title>Draft Genome Sequences of Bacteroides pyogenes Strains Isolated from the Uterus Holstein Dairy Cows with Metritis.</title>
        <authorList>
            <person name="Cunha F."/>
            <person name="Galvao K.N."/>
            <person name="Jeon S.J."/>
            <person name="Jeong K.C."/>
        </authorList>
    </citation>
    <scope>NUCLEOTIDE SEQUENCE [LARGE SCALE GENOMIC DNA]</scope>
    <source>
        <strain evidence="1 2">KG-31</strain>
    </source>
</reference>
<dbReference type="SUPFAM" id="SSF47781">
    <property type="entry name" value="RuvA domain 2-like"/>
    <property type="match status" value="3"/>
</dbReference>
<dbReference type="PANTHER" id="PTHR21180:SF32">
    <property type="entry name" value="ENDONUCLEASE_EXONUCLEASE_PHOSPHATASE FAMILY DOMAIN-CONTAINING PROTEIN 1"/>
    <property type="match status" value="1"/>
</dbReference>
<dbReference type="RefSeq" id="WP_148727518.1">
    <property type="nucleotide sequence ID" value="NZ_CAMBON010000007.1"/>
</dbReference>